<evidence type="ECO:0000256" key="1">
    <source>
        <dbReference type="ARBA" id="ARBA00006432"/>
    </source>
</evidence>
<comment type="caution">
    <text evidence="5">The sequence shown here is derived from an EMBL/GenBank/DDBJ whole genome shotgun (WGS) entry which is preliminary data.</text>
</comment>
<dbReference type="PROSITE" id="PS00455">
    <property type="entry name" value="AMP_BINDING"/>
    <property type="match status" value="1"/>
</dbReference>
<keyword evidence="2" id="KW-0436">Ligase</keyword>
<dbReference type="Proteomes" id="UP001473302">
    <property type="component" value="Unassembled WGS sequence"/>
</dbReference>
<dbReference type="EMBL" id="BAABUK010000003">
    <property type="protein sequence ID" value="GAA5808530.1"/>
    <property type="molecule type" value="Genomic_DNA"/>
</dbReference>
<comment type="similarity">
    <text evidence="1">Belongs to the ATP-dependent AMP-binding enzyme family.</text>
</comment>
<dbReference type="PANTHER" id="PTHR24096:SF149">
    <property type="entry name" value="AMP-BINDING DOMAIN-CONTAINING PROTEIN-RELATED"/>
    <property type="match status" value="1"/>
</dbReference>
<dbReference type="Gene3D" id="3.40.50.12780">
    <property type="entry name" value="N-terminal domain of ligase-like"/>
    <property type="match status" value="1"/>
</dbReference>
<reference evidence="5 6" key="1">
    <citation type="submission" date="2024-04" db="EMBL/GenBank/DDBJ databases">
        <title>genome sequences of Mucor flavus KT1a and Helicostylum pulchrum KT1b strains isolated from the surface of a dry-aged beef.</title>
        <authorList>
            <person name="Toyotome T."/>
            <person name="Hosono M."/>
            <person name="Torimaru M."/>
            <person name="Fukuda K."/>
            <person name="Mikami N."/>
        </authorList>
    </citation>
    <scope>NUCLEOTIDE SEQUENCE [LARGE SCALE GENOMIC DNA]</scope>
    <source>
        <strain evidence="5 6">KT1a</strain>
    </source>
</reference>
<evidence type="ECO:0000256" key="2">
    <source>
        <dbReference type="ARBA" id="ARBA00022598"/>
    </source>
</evidence>
<organism evidence="5 6">
    <name type="scientific">Mucor flavus</name>
    <dbReference type="NCBI Taxonomy" id="439312"/>
    <lineage>
        <taxon>Eukaryota</taxon>
        <taxon>Fungi</taxon>
        <taxon>Fungi incertae sedis</taxon>
        <taxon>Mucoromycota</taxon>
        <taxon>Mucoromycotina</taxon>
        <taxon>Mucoromycetes</taxon>
        <taxon>Mucorales</taxon>
        <taxon>Mucorineae</taxon>
        <taxon>Mucoraceae</taxon>
        <taxon>Mucor</taxon>
    </lineage>
</organism>
<evidence type="ECO:0000259" key="3">
    <source>
        <dbReference type="Pfam" id="PF00501"/>
    </source>
</evidence>
<dbReference type="InterPro" id="IPR000873">
    <property type="entry name" value="AMP-dep_synth/lig_dom"/>
</dbReference>
<feature type="domain" description="AMP-dependent synthetase/ligase" evidence="3">
    <location>
        <begin position="28"/>
        <end position="386"/>
    </location>
</feature>
<gene>
    <name evidence="5" type="ORF">MFLAVUS_001921</name>
</gene>
<dbReference type="Pfam" id="PF13193">
    <property type="entry name" value="AMP-binding_C"/>
    <property type="match status" value="1"/>
</dbReference>
<dbReference type="InterPro" id="IPR025110">
    <property type="entry name" value="AMP-bd_C"/>
</dbReference>
<evidence type="ECO:0008006" key="7">
    <source>
        <dbReference type="Google" id="ProtNLM"/>
    </source>
</evidence>
<name>A0ABP9YNT6_9FUNG</name>
<dbReference type="CDD" id="cd05911">
    <property type="entry name" value="Firefly_Luc_like"/>
    <property type="match status" value="1"/>
</dbReference>
<keyword evidence="6" id="KW-1185">Reference proteome</keyword>
<dbReference type="InterPro" id="IPR042099">
    <property type="entry name" value="ANL_N_sf"/>
</dbReference>
<protein>
    <recommendedName>
        <fullName evidence="7">4-coumarate--CoA ligase</fullName>
    </recommendedName>
</protein>
<dbReference type="Gene3D" id="3.30.300.30">
    <property type="match status" value="1"/>
</dbReference>
<dbReference type="SUPFAM" id="SSF56801">
    <property type="entry name" value="Acetyl-CoA synthetase-like"/>
    <property type="match status" value="1"/>
</dbReference>
<evidence type="ECO:0000313" key="5">
    <source>
        <dbReference type="EMBL" id="GAA5808530.1"/>
    </source>
</evidence>
<feature type="domain" description="AMP-binding enzyme C-terminal" evidence="4">
    <location>
        <begin position="437"/>
        <end position="522"/>
    </location>
</feature>
<accession>A0ABP9YNT6</accession>
<proteinExistence type="inferred from homology"/>
<dbReference type="InterPro" id="IPR045851">
    <property type="entry name" value="AMP-bd_C_sf"/>
</dbReference>
<sequence length="541" mass="60100">MSNFEHVNLSDYVFSNGSSFPSSNIVYSESSSNESLTFEQLRVLIRQINAGLQYKVGLKKGDCVCISSHNNIYVPSIALGILASGGHVTPANPLFTVQELKKQLVMSKTKYVIAHSLNLDTVLEAAKLSNIPIENVWSIFDDPKKRVKSWKEILLQDGKEAGSVSFSFEESKSTPAYICFSSGTTGAPKGVVLSHHNLISAAIGANKVAVSNPSVSVYQKMLGVIPLFHIFGIVSFMLTSLYQGWEVIMLANYDLEDVCRLIEKHRINSYRSVPPMLIHLLNNPSIVDKYDLSSLKLFLVGAAPVPLALDRRIKERFNIQLTQGYGMTETSGIMTLQTIENYTPGSVGQMLEGIIAKVVDEDGKELKNGEAGEICIKSSIVMHKYFDNSSATSEIIDVDGFLHTGDIGYVDESGNWYIVDRTKELIKFNAYQIAPAELEAVLLECPLVADAAVIGIYDEKRETEVPRAYITLNSQSEQVFRKDLETITQEIHKFVNQNVIHYKRLRGGIAFIETIPKSVAGKILRKDLRELFKSEKNKSKL</sequence>
<evidence type="ECO:0000313" key="6">
    <source>
        <dbReference type="Proteomes" id="UP001473302"/>
    </source>
</evidence>
<evidence type="ECO:0000259" key="4">
    <source>
        <dbReference type="Pfam" id="PF13193"/>
    </source>
</evidence>
<dbReference type="PANTHER" id="PTHR24096">
    <property type="entry name" value="LONG-CHAIN-FATTY-ACID--COA LIGASE"/>
    <property type="match status" value="1"/>
</dbReference>
<dbReference type="Pfam" id="PF00501">
    <property type="entry name" value="AMP-binding"/>
    <property type="match status" value="1"/>
</dbReference>
<dbReference type="InterPro" id="IPR020845">
    <property type="entry name" value="AMP-binding_CS"/>
</dbReference>